<dbReference type="Gene3D" id="1.10.260.40">
    <property type="entry name" value="lambda repressor-like DNA-binding domains"/>
    <property type="match status" value="1"/>
</dbReference>
<proteinExistence type="predicted"/>
<evidence type="ECO:0000259" key="2">
    <source>
        <dbReference type="PROSITE" id="PS50943"/>
    </source>
</evidence>
<dbReference type="NCBIfam" id="TIGR02607">
    <property type="entry name" value="antidote_HigA"/>
    <property type="match status" value="1"/>
</dbReference>
<dbReference type="InterPro" id="IPR001387">
    <property type="entry name" value="Cro/C1-type_HTH"/>
</dbReference>
<gene>
    <name evidence="3" type="ORF">LCGC14_1483300</name>
</gene>
<accession>A0A0F9J8Y1</accession>
<evidence type="ECO:0000256" key="1">
    <source>
        <dbReference type="ARBA" id="ARBA00023125"/>
    </source>
</evidence>
<evidence type="ECO:0000313" key="3">
    <source>
        <dbReference type="EMBL" id="KKM66234.1"/>
    </source>
</evidence>
<dbReference type="PROSITE" id="PS50943">
    <property type="entry name" value="HTH_CROC1"/>
    <property type="match status" value="1"/>
</dbReference>
<comment type="caution">
    <text evidence="3">The sequence shown here is derived from an EMBL/GenBank/DDBJ whole genome shotgun (WGS) entry which is preliminary data.</text>
</comment>
<dbReference type="EMBL" id="LAZR01010573">
    <property type="protein sequence ID" value="KKM66234.1"/>
    <property type="molecule type" value="Genomic_DNA"/>
</dbReference>
<reference evidence="3" key="1">
    <citation type="journal article" date="2015" name="Nature">
        <title>Complex archaea that bridge the gap between prokaryotes and eukaryotes.</title>
        <authorList>
            <person name="Spang A."/>
            <person name="Saw J.H."/>
            <person name="Jorgensen S.L."/>
            <person name="Zaremba-Niedzwiedzka K."/>
            <person name="Martijn J."/>
            <person name="Lind A.E."/>
            <person name="van Eijk R."/>
            <person name="Schleper C."/>
            <person name="Guy L."/>
            <person name="Ettema T.J."/>
        </authorList>
    </citation>
    <scope>NUCLEOTIDE SEQUENCE</scope>
</reference>
<dbReference type="InterPro" id="IPR013430">
    <property type="entry name" value="Toxin_antidote_HigA"/>
</dbReference>
<keyword evidence="1" id="KW-0238">DNA-binding</keyword>
<dbReference type="CDD" id="cd00093">
    <property type="entry name" value="HTH_XRE"/>
    <property type="match status" value="1"/>
</dbReference>
<dbReference type="SUPFAM" id="SSF47413">
    <property type="entry name" value="lambda repressor-like DNA-binding domains"/>
    <property type="match status" value="1"/>
</dbReference>
<protein>
    <recommendedName>
        <fullName evidence="2">HTH cro/C1-type domain-containing protein</fullName>
    </recommendedName>
</protein>
<dbReference type="InterPro" id="IPR010982">
    <property type="entry name" value="Lambda_DNA-bd_dom_sf"/>
</dbReference>
<dbReference type="PANTHER" id="PTHR36924">
    <property type="entry name" value="ANTITOXIN HIGA-1"/>
    <property type="match status" value="1"/>
</dbReference>
<dbReference type="AlphaFoldDB" id="A0A0F9J8Y1"/>
<dbReference type="GO" id="GO:0003677">
    <property type="term" value="F:DNA binding"/>
    <property type="evidence" value="ECO:0007669"/>
    <property type="project" value="UniProtKB-KW"/>
</dbReference>
<dbReference type="Pfam" id="PF01381">
    <property type="entry name" value="HTH_3"/>
    <property type="match status" value="1"/>
</dbReference>
<dbReference type="PANTHER" id="PTHR36924:SF1">
    <property type="entry name" value="ANTITOXIN HIGA-1"/>
    <property type="match status" value="1"/>
</dbReference>
<feature type="domain" description="HTH cro/C1-type" evidence="2">
    <location>
        <begin position="14"/>
        <end position="68"/>
    </location>
</feature>
<dbReference type="SMART" id="SM00530">
    <property type="entry name" value="HTH_XRE"/>
    <property type="match status" value="1"/>
</dbReference>
<organism evidence="3">
    <name type="scientific">marine sediment metagenome</name>
    <dbReference type="NCBI Taxonomy" id="412755"/>
    <lineage>
        <taxon>unclassified sequences</taxon>
        <taxon>metagenomes</taxon>
        <taxon>ecological metagenomes</taxon>
    </lineage>
</organism>
<name>A0A0F9J8Y1_9ZZZZ</name>
<sequence length="97" mass="10853">MKNQMPPVHPGEILQDELTELKMSANAFAKALGVPANRITLILKGQRSVSADTALRLSRYFGTSPEFWMNLQQSYDLKIVQRRIGSEIKRAVQPIAA</sequence>